<sequence length="77" mass="8372">MSPAGGLGAIVSIHDAVTLANRLSTLRFAVEEDIDKMFKEAPAERYPIAKAGFESSQVFNRYLGKSMVVSLVRGLSR</sequence>
<dbReference type="Gene3D" id="3.50.50.60">
    <property type="entry name" value="FAD/NAD(P)-binding domain"/>
    <property type="match status" value="1"/>
</dbReference>
<protein>
    <submittedName>
        <fullName evidence="1">Uncharacterized protein</fullName>
    </submittedName>
</protein>
<evidence type="ECO:0000313" key="2">
    <source>
        <dbReference type="Proteomes" id="UP000243308"/>
    </source>
</evidence>
<name>A0A086TIE3_9FUNG</name>
<accession>A0A086TIE3</accession>
<dbReference type="AlphaFoldDB" id="A0A086TIE3"/>
<dbReference type="InterPro" id="IPR036188">
    <property type="entry name" value="FAD/NAD-bd_sf"/>
</dbReference>
<dbReference type="Proteomes" id="UP000243308">
    <property type="component" value="Unassembled WGS sequence"/>
</dbReference>
<organism evidence="1 2">
    <name type="scientific">Podila verticillata NRRL 6337</name>
    <dbReference type="NCBI Taxonomy" id="1069443"/>
    <lineage>
        <taxon>Eukaryota</taxon>
        <taxon>Fungi</taxon>
        <taxon>Fungi incertae sedis</taxon>
        <taxon>Mucoromycota</taxon>
        <taxon>Mortierellomycotina</taxon>
        <taxon>Mortierellomycetes</taxon>
        <taxon>Mortierellales</taxon>
        <taxon>Mortierellaceae</taxon>
        <taxon>Podila</taxon>
    </lineage>
</organism>
<reference evidence="1 2" key="1">
    <citation type="submission" date="2011-02" db="EMBL/GenBank/DDBJ databases">
        <title>The Genome Sequence of Mortierella verticillata NRRL 6337.</title>
        <authorList>
            <consortium name="The Broad Institute Genome Sequencing Platform"/>
            <person name="Russ C."/>
            <person name="Cuomo C."/>
            <person name="Burger G."/>
            <person name="Gray M.W."/>
            <person name="Holland P.W.H."/>
            <person name="King N."/>
            <person name="Lang F.B.F."/>
            <person name="Roger A.J."/>
            <person name="Ruiz-Trillo I."/>
            <person name="Young S.K."/>
            <person name="Zeng Q."/>
            <person name="Gargeya S."/>
            <person name="Alvarado L."/>
            <person name="Berlin A."/>
            <person name="Chapman S.B."/>
            <person name="Chen Z."/>
            <person name="Freedman E."/>
            <person name="Gellesch M."/>
            <person name="Goldberg J."/>
            <person name="Griggs A."/>
            <person name="Gujja S."/>
            <person name="Heilman E."/>
            <person name="Heiman D."/>
            <person name="Howarth C."/>
            <person name="Mehta T."/>
            <person name="Neiman D."/>
            <person name="Pearson M."/>
            <person name="Roberts A."/>
            <person name="Saif S."/>
            <person name="Shea T."/>
            <person name="Shenoy N."/>
            <person name="Sisk P."/>
            <person name="Stolte C."/>
            <person name="Sykes S."/>
            <person name="White J."/>
            <person name="Yandava C."/>
            <person name="Haas B."/>
            <person name="Nusbaum C."/>
            <person name="Birren B."/>
        </authorList>
    </citation>
    <scope>NUCLEOTIDE SEQUENCE [LARGE SCALE GENOMIC DNA]</scope>
    <source>
        <strain evidence="1 2">NRRL 6337</strain>
    </source>
</reference>
<gene>
    <name evidence="1" type="ORF">MVEG_12442</name>
</gene>
<dbReference type="EMBL" id="KN042459">
    <property type="protein sequence ID" value="KFH61720.1"/>
    <property type="molecule type" value="Genomic_DNA"/>
</dbReference>
<evidence type="ECO:0000313" key="1">
    <source>
        <dbReference type="EMBL" id="KFH61720.1"/>
    </source>
</evidence>
<keyword evidence="2" id="KW-1185">Reference proteome</keyword>
<proteinExistence type="predicted"/>
<dbReference type="OrthoDB" id="655030at2759"/>